<evidence type="ECO:0000313" key="2">
    <source>
        <dbReference type="Proteomes" id="UP000182762"/>
    </source>
</evidence>
<organism evidence="1 2">
    <name type="scientific">Priestia endophytica DSM 13796</name>
    <dbReference type="NCBI Taxonomy" id="1121089"/>
    <lineage>
        <taxon>Bacteria</taxon>
        <taxon>Bacillati</taxon>
        <taxon>Bacillota</taxon>
        <taxon>Bacilli</taxon>
        <taxon>Bacillales</taxon>
        <taxon>Bacillaceae</taxon>
        <taxon>Priestia</taxon>
    </lineage>
</organism>
<gene>
    <name evidence="1" type="ORF">SAMN02745910_00182</name>
</gene>
<dbReference type="GeneID" id="93708960"/>
<comment type="caution">
    <text evidence="1">The sequence shown here is derived from an EMBL/GenBank/DDBJ whole genome shotgun (WGS) entry which is preliminary data.</text>
</comment>
<evidence type="ECO:0008006" key="3">
    <source>
        <dbReference type="Google" id="ProtNLM"/>
    </source>
</evidence>
<name>A0A1I5VMU0_9BACI</name>
<keyword evidence="2" id="KW-1185">Reference proteome</keyword>
<evidence type="ECO:0000313" key="1">
    <source>
        <dbReference type="EMBL" id="SFQ08780.1"/>
    </source>
</evidence>
<reference evidence="1 2" key="1">
    <citation type="submission" date="2016-10" db="EMBL/GenBank/DDBJ databases">
        <authorList>
            <person name="Varghese N."/>
            <person name="Submissions S."/>
        </authorList>
    </citation>
    <scope>NUCLEOTIDE SEQUENCE [LARGE SCALE GENOMIC DNA]</scope>
    <source>
        <strain evidence="1 2">DSM 13796</strain>
    </source>
</reference>
<proteinExistence type="predicted"/>
<dbReference type="Proteomes" id="UP000182762">
    <property type="component" value="Unassembled WGS sequence"/>
</dbReference>
<dbReference type="RefSeq" id="WP_061801736.1">
    <property type="nucleotide sequence ID" value="NZ_FOXX01000001.1"/>
</dbReference>
<sequence>MNISFLRSSLLEGIQHSTVLPLRDGSIVKGTIQKFFKGDIAVVSINGQSIVAKLERSLSGSRPYYFEIDIKDDLPSLKVVGEEAGDKNVQNILQALGTREKKEERLAAFLLSKNIPFSKEFLTIIAKETSPSFPSSEKKAVETMIARNFMPSKSIFQALKSLGDASLAPLFNELTTLANREGYGEELVKFKGAFRLTKGREVLSHLVKGWLEGNIPFRILHQTGAIEKRILEQQALVNLSPKGEEAEKITAMKKTLLNNLPNIEKMPFFHQMVENIEKNPNLRGKFTQEGTSLFINEEGKEILTEVNKLLRTSFQSKEFQRILSTLFSSLGLTYESELKGESSGEGLKGALLKMLEQPLPPLLRERAEEMVHKLTALQLLSSDEGQGPITSLYVQFPLYVREKLTEVSLQWKGKKREDGTIDPNYCHILFHLELSYLQETVVSVRVQNRAIIIDIINEHPDIKSIMESLKPSLRLGLSELDYYLSDIKVFASKDKTSSLAQVSHSGYKGVDLKI</sequence>
<dbReference type="EMBL" id="FOXX01000001">
    <property type="protein sequence ID" value="SFQ08780.1"/>
    <property type="molecule type" value="Genomic_DNA"/>
</dbReference>
<protein>
    <recommendedName>
        <fullName evidence="3">Flagellar hook-length control protein FliK</fullName>
    </recommendedName>
</protein>
<accession>A0A1I5VMU0</accession>